<sequence length="201" mass="23713">MNAKCKLSYPVGLIISSVFLIMLLFSTCNSNKKSQEYAKVVKYWMNRELVLPSDTVIIGTIGRDFNLECIENKEFKIVTRIDGDCSVCIDELLEWKKLVQDYGSELNLSFHFYVITNNFEIFKEINKSTIRFPYPLIFDRLDDLRRKNNLKKDKRFNTFLLDSDNKVVLIGNPIRNKKIKQLYFEKVRKKTVEYPQDLRGD</sequence>
<keyword evidence="1" id="KW-0472">Membrane</keyword>
<protein>
    <recommendedName>
        <fullName evidence="4">Alkyl hydroperoxide reductase subunit C/ Thiol specific antioxidant domain-containing protein</fullName>
    </recommendedName>
</protein>
<dbReference type="SUPFAM" id="SSF52833">
    <property type="entry name" value="Thioredoxin-like"/>
    <property type="match status" value="1"/>
</dbReference>
<dbReference type="InterPro" id="IPR036249">
    <property type="entry name" value="Thioredoxin-like_sf"/>
</dbReference>
<dbReference type="Proteomes" id="UP000233618">
    <property type="component" value="Unassembled WGS sequence"/>
</dbReference>
<accession>A0A2N3I891</accession>
<evidence type="ECO:0000313" key="2">
    <source>
        <dbReference type="EMBL" id="PKQ66531.1"/>
    </source>
</evidence>
<gene>
    <name evidence="2" type="ORF">BZG01_10930</name>
</gene>
<evidence type="ECO:0000256" key="1">
    <source>
        <dbReference type="SAM" id="Phobius"/>
    </source>
</evidence>
<evidence type="ECO:0000313" key="3">
    <source>
        <dbReference type="Proteomes" id="UP000233618"/>
    </source>
</evidence>
<reference evidence="2 3" key="1">
    <citation type="journal article" date="2017" name="Front. Microbiol.">
        <title>Labilibaculum manganireducens gen. nov., sp. nov. and Labilibaculum filiforme sp. nov., Novel Bacteroidetes Isolated from Subsurface Sediments of the Baltic Sea.</title>
        <authorList>
            <person name="Vandieken V."/>
            <person name="Marshall I.P."/>
            <person name="Niemann H."/>
            <person name="Engelen B."/>
            <person name="Cypionka H."/>
        </authorList>
    </citation>
    <scope>NUCLEOTIDE SEQUENCE [LARGE SCALE GENOMIC DNA]</scope>
    <source>
        <strain evidence="2 3">59.10-2M</strain>
    </source>
</reference>
<keyword evidence="1" id="KW-1133">Transmembrane helix</keyword>
<dbReference type="AlphaFoldDB" id="A0A2N3I891"/>
<feature type="transmembrane region" description="Helical" evidence="1">
    <location>
        <begin position="7"/>
        <end position="25"/>
    </location>
</feature>
<evidence type="ECO:0008006" key="4">
    <source>
        <dbReference type="Google" id="ProtNLM"/>
    </source>
</evidence>
<name>A0A2N3I891_9BACT</name>
<dbReference type="EMBL" id="MVDE01000014">
    <property type="protein sequence ID" value="PKQ66531.1"/>
    <property type="molecule type" value="Genomic_DNA"/>
</dbReference>
<keyword evidence="1" id="KW-0812">Transmembrane</keyword>
<dbReference type="Gene3D" id="3.40.30.10">
    <property type="entry name" value="Glutaredoxin"/>
    <property type="match status" value="1"/>
</dbReference>
<keyword evidence="3" id="KW-1185">Reference proteome</keyword>
<dbReference type="RefSeq" id="WP_101309878.1">
    <property type="nucleotide sequence ID" value="NZ_MVDE01000014.1"/>
</dbReference>
<comment type="caution">
    <text evidence="2">The sequence shown here is derived from an EMBL/GenBank/DDBJ whole genome shotgun (WGS) entry which is preliminary data.</text>
</comment>
<organism evidence="2 3">
    <name type="scientific">Labilibaculum manganireducens</name>
    <dbReference type="NCBI Taxonomy" id="1940525"/>
    <lineage>
        <taxon>Bacteria</taxon>
        <taxon>Pseudomonadati</taxon>
        <taxon>Bacteroidota</taxon>
        <taxon>Bacteroidia</taxon>
        <taxon>Marinilabiliales</taxon>
        <taxon>Marinifilaceae</taxon>
        <taxon>Labilibaculum</taxon>
    </lineage>
</organism>
<proteinExistence type="predicted"/>